<keyword evidence="1" id="KW-0812">Transmembrane</keyword>
<evidence type="ECO:0000256" key="1">
    <source>
        <dbReference type="SAM" id="Phobius"/>
    </source>
</evidence>
<protein>
    <submittedName>
        <fullName evidence="2">Uncharacterized protein</fullName>
    </submittedName>
</protein>
<dbReference type="AlphaFoldDB" id="A0A7X6FQ86"/>
<sequence length="141" mass="15700">MHGDIDIQKWRNLNREEREALHGLMSGNRSSQVSIEILDTAPIEPVRALADSLEGQPNTIILFRPLPFKPSGFRLEGRFPECLFVEILMQNHPKIEKEAGFSFPADYRTNDGMTTYRVMLAVFACSVAGAVALALQIAGRA</sequence>
<keyword evidence="1" id="KW-1133">Transmembrane helix</keyword>
<evidence type="ECO:0000313" key="3">
    <source>
        <dbReference type="Proteomes" id="UP000558475"/>
    </source>
</evidence>
<gene>
    <name evidence="2" type="ORF">HGG76_10400</name>
</gene>
<organism evidence="2 3">
    <name type="scientific">Brucella tritici</name>
    <dbReference type="NCBI Taxonomy" id="94626"/>
    <lineage>
        <taxon>Bacteria</taxon>
        <taxon>Pseudomonadati</taxon>
        <taxon>Pseudomonadota</taxon>
        <taxon>Alphaproteobacteria</taxon>
        <taxon>Hyphomicrobiales</taxon>
        <taxon>Brucellaceae</taxon>
        <taxon>Brucella/Ochrobactrum group</taxon>
        <taxon>Brucella</taxon>
    </lineage>
</organism>
<dbReference type="EMBL" id="JAAXZB010000001">
    <property type="protein sequence ID" value="NKW09814.1"/>
    <property type="molecule type" value="Genomic_DNA"/>
</dbReference>
<feature type="transmembrane region" description="Helical" evidence="1">
    <location>
        <begin position="118"/>
        <end position="138"/>
    </location>
</feature>
<keyword evidence="1" id="KW-0472">Membrane</keyword>
<reference evidence="2 3" key="1">
    <citation type="submission" date="2020-04" db="EMBL/GenBank/DDBJ databases">
        <title>Whole genome sequencing of clinical and environmental type strains of Ochrobactrum.</title>
        <authorList>
            <person name="Dharne M."/>
        </authorList>
    </citation>
    <scope>NUCLEOTIDE SEQUENCE [LARGE SCALE GENOMIC DNA]</scope>
    <source>
        <strain evidence="2 3">DSM 13340</strain>
    </source>
</reference>
<name>A0A7X6FQ86_9HYPH</name>
<comment type="caution">
    <text evidence="2">The sequence shown here is derived from an EMBL/GenBank/DDBJ whole genome shotgun (WGS) entry which is preliminary data.</text>
</comment>
<accession>A0A7X6FQ86</accession>
<dbReference type="Proteomes" id="UP000558475">
    <property type="component" value="Unassembled WGS sequence"/>
</dbReference>
<evidence type="ECO:0000313" key="2">
    <source>
        <dbReference type="EMBL" id="NKW09814.1"/>
    </source>
</evidence>
<proteinExistence type="predicted"/>